<evidence type="ECO:0000313" key="2">
    <source>
        <dbReference type="Proteomes" id="UP001281147"/>
    </source>
</evidence>
<sequence>MAPTCSALNLSDASKCNVEASSTDGLFCRFHSKQCYGLYRGYKIRNAKLDGLNASPPSYLASSKSTLRNEDFDAVEDEAEVLYKQRKWFSWVRERQDEDEAAREKESEMVKKEAKLFRRHWREVEARVREKRRIEDAQRQELALEEAYRERQAQRSDEEEEGDEAWDPIEDSVEEEKGAFVDMMRRLLWLELSVPVSTGPDASDGDQESTAETAKGPTATMGGVVEDNTPVSSGNDDQGTVKVEVNEDRDEMRSRLTKGVRFRPGAGVRGEMVAGTIESPVATMGKIPEIPADGVETLLDDVAEIKNYLFCRLLLSQAAVLPAALKAGSVEAFLADEQVKPADLRDLCLRIEKPSLQEVRDACADFFRGDDEEGDEQDVTDSEDEGEDPDTKGLMRLKHEHVPDTWRSKHEQAVDERKAGMRAMADIDSTMVDFGDVSAESGEFKTRKVRVKVCGKTIWNYPSDKSMPRGGWLHYSIIAKGSRLFDAIELCRNWNEFWNLNVLAIFRYFPSPHWEQWSGDRLRQQLLQLGFIPYLQFDAAETYTVRQKSGSRGQGQRVHASVEYKNIIAAHIKRNDPVSRRFVQYLSMQTGDVVILVRDARTGKILVNPPEEHCWLVRDKAGTRRAARTEWTVRKSVDENLFEQISGKKMRDWQFGFTKYYDVIAWDMQPGQPFSILYGTIQEALMKANRVCEGTDMYASMAPVLKTLTQERESGRTRDAKEREETLWEVLQHQGSRLLFAAGQDERKEQVGSRGSVVQDEFMTTAPPNWFYSDIDAAEDEVLFPDELERHGPNWKRFILGLESDDDEDDYEDDKLTVQLELEGRMGERRSTHRPVLTEGREGKGEAESISRELALREGDCACSSCKGGEHEFCEEWDDDSEDEEGALGELDEHDEETLRLLTQMDILIPGVPHEEDEDPEKAFWIHMDREKVKVFKKQWHEAVTNGEEKARYQALTSLTAALTPKEVRGRGLANAEITYLLSSLVWLQVHLREHRLVYGDMVKALAMTSIFFTTDLSGRELSEALAETRAQLADTARAGRLKPYDRPFQSNSAVSKDFWKEVDEFYKARKQDGASYSRDWDMVVRPLVAHWFKSGVVAPAHLPYPPGTAVVKTEPGNKSAVYSDYRSYRDEWPNQMRYNKITNPNSIDILRFARQWHQQDRPESRYALLRIWTHSHFYPLMLGWDNRAMSSFSDTVGRSWEWRFVTKDMPGSEWSIQKGVEMRVERFKKQFGKQVVVKRDMLLVMGKDEEDLKRLVLGVIFAVQTSPWRMEVDLWKSFVNVDLAFLEGLVSVWLE</sequence>
<evidence type="ECO:0000313" key="1">
    <source>
        <dbReference type="EMBL" id="KAK3725484.1"/>
    </source>
</evidence>
<accession>A0ACC3NYK6</accession>
<proteinExistence type="predicted"/>
<comment type="caution">
    <text evidence="1">The sequence shown here is derived from an EMBL/GenBank/DDBJ whole genome shotgun (WGS) entry which is preliminary data.</text>
</comment>
<keyword evidence="2" id="KW-1185">Reference proteome</keyword>
<gene>
    <name evidence="1" type="ORF">LTR37_000454</name>
</gene>
<dbReference type="Proteomes" id="UP001281147">
    <property type="component" value="Unassembled WGS sequence"/>
</dbReference>
<reference evidence="1" key="1">
    <citation type="submission" date="2023-07" db="EMBL/GenBank/DDBJ databases">
        <title>Black Yeasts Isolated from many extreme environments.</title>
        <authorList>
            <person name="Coleine C."/>
            <person name="Stajich J.E."/>
            <person name="Selbmann L."/>
        </authorList>
    </citation>
    <scope>NUCLEOTIDE SEQUENCE</scope>
    <source>
        <strain evidence="1">CCFEE 5714</strain>
    </source>
</reference>
<name>A0ACC3NYK6_9PEZI</name>
<organism evidence="1 2">
    <name type="scientific">Vermiconidia calcicola</name>
    <dbReference type="NCBI Taxonomy" id="1690605"/>
    <lineage>
        <taxon>Eukaryota</taxon>
        <taxon>Fungi</taxon>
        <taxon>Dikarya</taxon>
        <taxon>Ascomycota</taxon>
        <taxon>Pezizomycotina</taxon>
        <taxon>Dothideomycetes</taxon>
        <taxon>Dothideomycetidae</taxon>
        <taxon>Mycosphaerellales</taxon>
        <taxon>Extremaceae</taxon>
        <taxon>Vermiconidia</taxon>
    </lineage>
</organism>
<protein>
    <submittedName>
        <fullName evidence="1">Uncharacterized protein</fullName>
    </submittedName>
</protein>
<dbReference type="EMBL" id="JAUTXU010000002">
    <property type="protein sequence ID" value="KAK3725484.1"/>
    <property type="molecule type" value="Genomic_DNA"/>
</dbReference>